<evidence type="ECO:0000256" key="9">
    <source>
        <dbReference type="RuleBase" id="RU361185"/>
    </source>
</evidence>
<comment type="caution">
    <text evidence="8">Lacks conserved residue(s) required for the propagation of feature annotation.</text>
</comment>
<dbReference type="InterPro" id="IPR030458">
    <property type="entry name" value="Glyco_hydro_31_AS"/>
</dbReference>
<evidence type="ECO:0000256" key="5">
    <source>
        <dbReference type="ARBA" id="ARBA00023157"/>
    </source>
</evidence>
<protein>
    <submittedName>
        <fullName evidence="12">Lysosomal alpha-glucosidase</fullName>
    </submittedName>
</protein>
<reference evidence="12" key="1">
    <citation type="submission" date="2021-05" db="EMBL/GenBank/DDBJ databases">
        <authorList>
            <person name="Alioto T."/>
            <person name="Alioto T."/>
            <person name="Gomez Garrido J."/>
        </authorList>
    </citation>
    <scope>NUCLEOTIDE SEQUENCE</scope>
</reference>
<dbReference type="GO" id="GO:0005975">
    <property type="term" value="P:carbohydrate metabolic process"/>
    <property type="evidence" value="ECO:0007669"/>
    <property type="project" value="InterPro"/>
</dbReference>
<dbReference type="SUPFAM" id="SSF74650">
    <property type="entry name" value="Galactose mutarotase-like"/>
    <property type="match status" value="1"/>
</dbReference>
<evidence type="ECO:0000256" key="6">
    <source>
        <dbReference type="ARBA" id="ARBA00023180"/>
    </source>
</evidence>
<dbReference type="PROSITE" id="PS51448">
    <property type="entry name" value="P_TREFOIL_2"/>
    <property type="match status" value="1"/>
</dbReference>
<dbReference type="InterPro" id="IPR000519">
    <property type="entry name" value="P_trefoil_dom"/>
</dbReference>
<dbReference type="PANTHER" id="PTHR22762:SF131">
    <property type="entry name" value="GLYCOSIDE HYDROLASE FAMILY 31 N-TERMINAL DOMAIN-CONTAINING PROTEIN"/>
    <property type="match status" value="1"/>
</dbReference>
<dbReference type="InterPro" id="IPR013780">
    <property type="entry name" value="Glyco_hydro_b"/>
</dbReference>
<accession>A0A8D8SSM7</accession>
<dbReference type="Gene3D" id="4.10.110.10">
    <property type="entry name" value="Spasmolytic Protein, domain 1"/>
    <property type="match status" value="1"/>
</dbReference>
<dbReference type="Gene3D" id="2.60.40.1760">
    <property type="entry name" value="glycosyl hydrolase (family 31)"/>
    <property type="match status" value="1"/>
</dbReference>
<dbReference type="EMBL" id="HBUF01231395">
    <property type="protein sequence ID" value="CAG6673545.1"/>
    <property type="molecule type" value="Transcribed_RNA"/>
</dbReference>
<dbReference type="InterPro" id="IPR025887">
    <property type="entry name" value="Glyco_hydro_31_N_dom"/>
</dbReference>
<keyword evidence="4" id="KW-0472">Membrane</keyword>
<dbReference type="SUPFAM" id="SSF51011">
    <property type="entry name" value="Glycosyl hydrolase domain"/>
    <property type="match status" value="1"/>
</dbReference>
<dbReference type="CDD" id="cd06602">
    <property type="entry name" value="GH31_MGAM_SI_GAA"/>
    <property type="match status" value="1"/>
</dbReference>
<dbReference type="PROSITE" id="PS00129">
    <property type="entry name" value="GLYCOSYL_HYDROL_F31_1"/>
    <property type="match status" value="1"/>
</dbReference>
<dbReference type="CDD" id="cd14752">
    <property type="entry name" value="GH31_N"/>
    <property type="match status" value="1"/>
</dbReference>
<dbReference type="InterPro" id="IPR000322">
    <property type="entry name" value="Glyco_hydro_31_TIM"/>
</dbReference>
<dbReference type="Gene3D" id="2.60.40.1180">
    <property type="entry name" value="Golgi alpha-mannosidase II"/>
    <property type="match status" value="2"/>
</dbReference>
<feature type="chain" id="PRO_5034232842" evidence="10">
    <location>
        <begin position="25"/>
        <end position="903"/>
    </location>
</feature>
<comment type="similarity">
    <text evidence="2 9">Belongs to the glycosyl hydrolase 31 family.</text>
</comment>
<evidence type="ECO:0000256" key="3">
    <source>
        <dbReference type="ARBA" id="ARBA00022801"/>
    </source>
</evidence>
<evidence type="ECO:0000256" key="10">
    <source>
        <dbReference type="SAM" id="SignalP"/>
    </source>
</evidence>
<keyword evidence="10" id="KW-0732">Signal</keyword>
<dbReference type="Gene3D" id="3.20.20.80">
    <property type="entry name" value="Glycosidases"/>
    <property type="match status" value="1"/>
</dbReference>
<evidence type="ECO:0000313" key="12">
    <source>
        <dbReference type="EMBL" id="CAG6673545.1"/>
    </source>
</evidence>
<dbReference type="Pfam" id="PF13802">
    <property type="entry name" value="Gal_mutarotas_2"/>
    <property type="match status" value="1"/>
</dbReference>
<dbReference type="AlphaFoldDB" id="A0A8D8SSM7"/>
<dbReference type="SUPFAM" id="SSF51445">
    <property type="entry name" value="(Trans)glycosidases"/>
    <property type="match status" value="1"/>
</dbReference>
<evidence type="ECO:0000256" key="2">
    <source>
        <dbReference type="ARBA" id="ARBA00007806"/>
    </source>
</evidence>
<sequence>MFRLQQVTFLLLCFHLLNISLVEGEGAVPRQADAPQCSNEKFNDLKNRFDCFPRGGATQESCQSRGCCWRPLQPNSLEPWCFYPANYRSYQIDQIQELRSNGLSLVYKNVLKSPYPDDIEFVRVDVEYETDTRLRVKIYDDKKSRYEPPYPKLSKSKETSPDPKYKIEFGHLQDSNFGFAVVRKATNRVLFDTRNAGGFTMADQFLQISARLASSYVYGLGEIRKPFRNEFNWTTFGILSHDQPPTPYDNVYGSHPFFLSMEDDGKSHGVFLHNSNAWEAVMQPTSAITYRVIGGVLDFYFFLGDTPSEVIAQYLDLIGKPNLPPYWSLGFQISQYGWKNLDTVKTVLDRTVKAGIPLDVIYGDIDYMDRYLDFTWDKVNYATLPEFIQSLQSRGMKYVPILDPGIDTDEKDYEPFQQGMALDVFIKHENGTLFKGKVWNPGHTAFPDFTHPKAYEFWSTHVKQLHSELKFNGLWIDMNEPANTFQEPVECPATKWDSPPFVPKIHDPKHEGLKFKTVCMSAKQHLGIHYNLHNLYGIAQSEITYRTLKDLLHTRPFILSRSTFPGSGHYANHWTGDVFSDWSSLGQSVTDMMLNNMFGIPMVGADICGFIFNTTNELCARWSSLGAFYPFSRNHNALESMAQDPASPNFGPEVKESTKKALTLRYSLLPYLYTLLFKASLHGHTVVRPLFFEFPNDKLTYALDQQFLWGSALLFVPVLKEGVTSVEAYLPQGTWYTYPQLDKEFISPENGLRETLTAPLTDIPVLIRGGSTIVTQTPDVTTTKSRLNDFQIVVVLNSKSESTGDLFWDDGDTLDQEDYNFIELSTKTQCLQSKVVRYNHEVAMKIDSVKIVGVKRKVTTVTIAVLETKENLKFTQDETIGVLQVDVKSSGITFETNFNICWK</sequence>
<dbReference type="InterPro" id="IPR044913">
    <property type="entry name" value="P_trefoil_dom_sf"/>
</dbReference>
<feature type="signal peptide" evidence="10">
    <location>
        <begin position="1"/>
        <end position="24"/>
    </location>
</feature>
<keyword evidence="7 9" id="KW-0326">Glycosidase</keyword>
<dbReference type="InterPro" id="IPR048395">
    <property type="entry name" value="Glyco_hydro_31_C"/>
</dbReference>
<dbReference type="PROSITE" id="PS00707">
    <property type="entry name" value="GLYCOSYL_HYDROL_F31_2"/>
    <property type="match status" value="1"/>
</dbReference>
<dbReference type="SMART" id="SM00018">
    <property type="entry name" value="PD"/>
    <property type="match status" value="1"/>
</dbReference>
<dbReference type="CDD" id="cd00111">
    <property type="entry name" value="Trefoil"/>
    <property type="match status" value="1"/>
</dbReference>
<evidence type="ECO:0000256" key="8">
    <source>
        <dbReference type="PROSITE-ProRule" id="PRU00779"/>
    </source>
</evidence>
<keyword evidence="3 9" id="KW-0378">Hydrolase</keyword>
<dbReference type="GO" id="GO:0030246">
    <property type="term" value="F:carbohydrate binding"/>
    <property type="evidence" value="ECO:0007669"/>
    <property type="project" value="InterPro"/>
</dbReference>
<comment type="subcellular location">
    <subcellularLocation>
        <location evidence="1">Endomembrane system</location>
    </subcellularLocation>
</comment>
<evidence type="ECO:0000256" key="7">
    <source>
        <dbReference type="ARBA" id="ARBA00023295"/>
    </source>
</evidence>
<evidence type="ECO:0000256" key="1">
    <source>
        <dbReference type="ARBA" id="ARBA00004308"/>
    </source>
</evidence>
<feature type="domain" description="P-type" evidence="11">
    <location>
        <begin position="35"/>
        <end position="85"/>
    </location>
</feature>
<keyword evidence="6" id="KW-0325">Glycoprotein</keyword>
<dbReference type="PANTHER" id="PTHR22762">
    <property type="entry name" value="ALPHA-GLUCOSIDASE"/>
    <property type="match status" value="1"/>
</dbReference>
<dbReference type="InterPro" id="IPR030459">
    <property type="entry name" value="Glyco_hydro_31_CS"/>
</dbReference>
<dbReference type="Pfam" id="PF21365">
    <property type="entry name" value="Glyco_hydro_31_3rd"/>
    <property type="match status" value="1"/>
</dbReference>
<keyword evidence="5" id="KW-1015">Disulfide bond</keyword>
<organism evidence="12">
    <name type="scientific">Cacopsylla melanoneura</name>
    <dbReference type="NCBI Taxonomy" id="428564"/>
    <lineage>
        <taxon>Eukaryota</taxon>
        <taxon>Metazoa</taxon>
        <taxon>Ecdysozoa</taxon>
        <taxon>Arthropoda</taxon>
        <taxon>Hexapoda</taxon>
        <taxon>Insecta</taxon>
        <taxon>Pterygota</taxon>
        <taxon>Neoptera</taxon>
        <taxon>Paraneoptera</taxon>
        <taxon>Hemiptera</taxon>
        <taxon>Sternorrhyncha</taxon>
        <taxon>Psylloidea</taxon>
        <taxon>Psyllidae</taxon>
        <taxon>Psyllinae</taxon>
        <taxon>Cacopsylla</taxon>
    </lineage>
</organism>
<dbReference type="InterPro" id="IPR017957">
    <property type="entry name" value="P_trefoil_CS"/>
</dbReference>
<evidence type="ECO:0000259" key="11">
    <source>
        <dbReference type="PROSITE" id="PS51448"/>
    </source>
</evidence>
<dbReference type="GO" id="GO:0012505">
    <property type="term" value="C:endomembrane system"/>
    <property type="evidence" value="ECO:0007669"/>
    <property type="project" value="UniProtKB-SubCell"/>
</dbReference>
<proteinExistence type="inferred from homology"/>
<name>A0A8D8SSM7_9HEMI</name>
<dbReference type="InterPro" id="IPR017853">
    <property type="entry name" value="GH"/>
</dbReference>
<dbReference type="InterPro" id="IPR011013">
    <property type="entry name" value="Gal_mutarotase_sf_dom"/>
</dbReference>
<dbReference type="GO" id="GO:0004558">
    <property type="term" value="F:alpha-1,4-glucosidase activity"/>
    <property type="evidence" value="ECO:0007669"/>
    <property type="project" value="TreeGrafter"/>
</dbReference>
<dbReference type="PROSITE" id="PS00025">
    <property type="entry name" value="P_TREFOIL_1"/>
    <property type="match status" value="1"/>
</dbReference>
<dbReference type="Pfam" id="PF01055">
    <property type="entry name" value="Glyco_hydro_31_2nd"/>
    <property type="match status" value="1"/>
</dbReference>
<dbReference type="Pfam" id="PF00088">
    <property type="entry name" value="Trefoil"/>
    <property type="match status" value="1"/>
</dbReference>
<evidence type="ECO:0000256" key="4">
    <source>
        <dbReference type="ARBA" id="ARBA00023136"/>
    </source>
</evidence>